<dbReference type="Gene3D" id="1.20.5.340">
    <property type="match status" value="1"/>
</dbReference>
<dbReference type="AlphaFoldDB" id="A0A2N0RVC5"/>
<gene>
    <name evidence="3" type="ORF">RhiirA1_458658</name>
</gene>
<feature type="coiled-coil region" evidence="1">
    <location>
        <begin position="5"/>
        <end position="32"/>
    </location>
</feature>
<reference evidence="3 4" key="2">
    <citation type="submission" date="2017-10" db="EMBL/GenBank/DDBJ databases">
        <title>Genome analyses suggest a sexual origin of heterokaryosis in a supposedly ancient asexual fungus.</title>
        <authorList>
            <person name="Corradi N."/>
            <person name="Sedzielewska K."/>
            <person name="Noel J."/>
            <person name="Charron P."/>
            <person name="Farinelli L."/>
            <person name="Marton T."/>
            <person name="Kruger M."/>
            <person name="Pelin A."/>
            <person name="Brachmann A."/>
            <person name="Corradi N."/>
        </authorList>
    </citation>
    <scope>NUCLEOTIDE SEQUENCE [LARGE SCALE GENOMIC DNA]</scope>
    <source>
        <strain evidence="3 4">A1</strain>
    </source>
</reference>
<evidence type="ECO:0000313" key="4">
    <source>
        <dbReference type="Proteomes" id="UP000232688"/>
    </source>
</evidence>
<proteinExistence type="predicted"/>
<evidence type="ECO:0000256" key="2">
    <source>
        <dbReference type="SAM" id="MobiDB-lite"/>
    </source>
</evidence>
<accession>A0A2N0RVC5</accession>
<keyword evidence="1" id="KW-0175">Coiled coil</keyword>
<dbReference type="VEuPathDB" id="FungiDB:RhiirA1_458658"/>
<dbReference type="VEuPathDB" id="FungiDB:RhiirFUN_007198"/>
<reference evidence="3 4" key="1">
    <citation type="submission" date="2017-10" db="EMBL/GenBank/DDBJ databases">
        <title>Extensive intraspecific genome diversity in a model arbuscular mycorrhizal fungus.</title>
        <authorList>
            <person name="Chen E.C.H."/>
            <person name="Morin E."/>
            <person name="Baudet D."/>
            <person name="Noel J."/>
            <person name="Ndikumana S."/>
            <person name="Charron P."/>
            <person name="St-Onge C."/>
            <person name="Giorgi J."/>
            <person name="Grigoriev I.V."/>
            <person name="Roux C."/>
            <person name="Martin F.M."/>
            <person name="Corradi N."/>
        </authorList>
    </citation>
    <scope>NUCLEOTIDE SEQUENCE [LARGE SCALE GENOMIC DNA]</scope>
    <source>
        <strain evidence="3 4">A1</strain>
    </source>
</reference>
<evidence type="ECO:0000256" key="1">
    <source>
        <dbReference type="SAM" id="Coils"/>
    </source>
</evidence>
<dbReference type="Proteomes" id="UP000232688">
    <property type="component" value="Unassembled WGS sequence"/>
</dbReference>
<evidence type="ECO:0000313" key="3">
    <source>
        <dbReference type="EMBL" id="PKC67263.1"/>
    </source>
</evidence>
<feature type="region of interest" description="Disordered" evidence="2">
    <location>
        <begin position="69"/>
        <end position="111"/>
    </location>
</feature>
<dbReference type="EMBL" id="LLXH01000403">
    <property type="protein sequence ID" value="PKC67263.1"/>
    <property type="molecule type" value="Genomic_DNA"/>
</dbReference>
<sequence>MEDRIQQLEFQVDKLIAKVTQLENEHKQTDSKFLNIKKDFTSMEENLTILTDNLTKLSKTVINSTKTVRMTKRSSPYEKTSYEQTKKTHNLHSNKQKCASTDDSETALHTEDDMSYQDQGILTDNATYDGIIEPDTDCGNNHNEQNNSAFFSYNIFAEFSSRK</sequence>
<dbReference type="SUPFAM" id="SSF57997">
    <property type="entry name" value="Tropomyosin"/>
    <property type="match status" value="1"/>
</dbReference>
<feature type="compositionally biased region" description="Polar residues" evidence="2">
    <location>
        <begin position="69"/>
        <end position="78"/>
    </location>
</feature>
<protein>
    <submittedName>
        <fullName evidence="3">Uncharacterized protein</fullName>
    </submittedName>
</protein>
<organism evidence="3 4">
    <name type="scientific">Rhizophagus irregularis</name>
    <dbReference type="NCBI Taxonomy" id="588596"/>
    <lineage>
        <taxon>Eukaryota</taxon>
        <taxon>Fungi</taxon>
        <taxon>Fungi incertae sedis</taxon>
        <taxon>Mucoromycota</taxon>
        <taxon>Glomeromycotina</taxon>
        <taxon>Glomeromycetes</taxon>
        <taxon>Glomerales</taxon>
        <taxon>Glomeraceae</taxon>
        <taxon>Rhizophagus</taxon>
    </lineage>
</organism>
<comment type="caution">
    <text evidence="3">The sequence shown here is derived from an EMBL/GenBank/DDBJ whole genome shotgun (WGS) entry which is preliminary data.</text>
</comment>
<name>A0A2N0RVC5_9GLOM</name>